<sequence length="46" mass="5470">MQQPIDELAQKVADQFEERKNEDIDAWAERLAEEVSKYSDADEEWI</sequence>
<organism evidence="1">
    <name type="scientific">viral metagenome</name>
    <dbReference type="NCBI Taxonomy" id="1070528"/>
    <lineage>
        <taxon>unclassified sequences</taxon>
        <taxon>metagenomes</taxon>
        <taxon>organismal metagenomes</taxon>
    </lineage>
</organism>
<dbReference type="EMBL" id="MT142168">
    <property type="protein sequence ID" value="QJA75529.1"/>
    <property type="molecule type" value="Genomic_DNA"/>
</dbReference>
<evidence type="ECO:0000313" key="1">
    <source>
        <dbReference type="EMBL" id="QJA75529.1"/>
    </source>
</evidence>
<gene>
    <name evidence="1" type="ORF">MM415A01765_0026</name>
    <name evidence="2" type="ORF">MM415B05011_0007</name>
</gene>
<dbReference type="EMBL" id="MT143362">
    <property type="protein sequence ID" value="QJA96010.1"/>
    <property type="molecule type" value="Genomic_DNA"/>
</dbReference>
<proteinExistence type="predicted"/>
<protein>
    <submittedName>
        <fullName evidence="1">Uncharacterized protein</fullName>
    </submittedName>
</protein>
<reference evidence="1" key="1">
    <citation type="submission" date="2020-03" db="EMBL/GenBank/DDBJ databases">
        <title>The deep terrestrial virosphere.</title>
        <authorList>
            <person name="Holmfeldt K."/>
            <person name="Nilsson E."/>
            <person name="Simone D."/>
            <person name="Lopez-Fernandez M."/>
            <person name="Wu X."/>
            <person name="de Brujin I."/>
            <person name="Lundin D."/>
            <person name="Andersson A."/>
            <person name="Bertilsson S."/>
            <person name="Dopson M."/>
        </authorList>
    </citation>
    <scope>NUCLEOTIDE SEQUENCE</scope>
    <source>
        <strain evidence="1">MM415A01765</strain>
        <strain evidence="2">MM415B05011</strain>
    </source>
</reference>
<dbReference type="AlphaFoldDB" id="A0A6M3K056"/>
<name>A0A6M3K056_9ZZZZ</name>
<accession>A0A6M3K056</accession>
<evidence type="ECO:0000313" key="2">
    <source>
        <dbReference type="EMBL" id="QJA96010.1"/>
    </source>
</evidence>